<gene>
    <name evidence="3" type="ORF">WDS16_27550</name>
</gene>
<accession>A0ABZ2PIF4</accession>
<evidence type="ECO:0000313" key="4">
    <source>
        <dbReference type="Proteomes" id="UP001432000"/>
    </source>
</evidence>
<keyword evidence="4" id="KW-1185">Reference proteome</keyword>
<organism evidence="3 4">
    <name type="scientific">Rhodococcus sovatensis</name>
    <dbReference type="NCBI Taxonomy" id="1805840"/>
    <lineage>
        <taxon>Bacteria</taxon>
        <taxon>Bacillati</taxon>
        <taxon>Actinomycetota</taxon>
        <taxon>Actinomycetes</taxon>
        <taxon>Mycobacteriales</taxon>
        <taxon>Nocardiaceae</taxon>
        <taxon>Rhodococcus</taxon>
    </lineage>
</organism>
<evidence type="ECO:0000313" key="3">
    <source>
        <dbReference type="EMBL" id="WXG68890.1"/>
    </source>
</evidence>
<keyword evidence="1" id="KW-0560">Oxidoreductase</keyword>
<dbReference type="Pfam" id="PF00171">
    <property type="entry name" value="Aldedh"/>
    <property type="match status" value="1"/>
</dbReference>
<dbReference type="InterPro" id="IPR016163">
    <property type="entry name" value="Ald_DH_C"/>
</dbReference>
<feature type="domain" description="Aldehyde dehydrogenase" evidence="2">
    <location>
        <begin position="3"/>
        <end position="274"/>
    </location>
</feature>
<dbReference type="InterPro" id="IPR050740">
    <property type="entry name" value="Aldehyde_DH_Superfamily"/>
</dbReference>
<dbReference type="PANTHER" id="PTHR43353:SF3">
    <property type="entry name" value="ALDEHYDE DEHYDROGENASE-RELATED"/>
    <property type="match status" value="1"/>
</dbReference>
<dbReference type="Gene3D" id="3.40.309.10">
    <property type="entry name" value="Aldehyde Dehydrogenase, Chain A, domain 2"/>
    <property type="match status" value="1"/>
</dbReference>
<protein>
    <submittedName>
        <fullName evidence="3">Aldehyde dehydrogenase family protein</fullName>
    </submittedName>
</protein>
<dbReference type="EMBL" id="CP147846">
    <property type="protein sequence ID" value="WXG68890.1"/>
    <property type="molecule type" value="Genomic_DNA"/>
</dbReference>
<dbReference type="RefSeq" id="WP_338889388.1">
    <property type="nucleotide sequence ID" value="NZ_CP147846.1"/>
</dbReference>
<dbReference type="InterPro" id="IPR016161">
    <property type="entry name" value="Ald_DH/histidinol_DH"/>
</dbReference>
<evidence type="ECO:0000259" key="2">
    <source>
        <dbReference type="Pfam" id="PF00171"/>
    </source>
</evidence>
<name>A0ABZ2PIF4_9NOCA</name>
<dbReference type="Gene3D" id="3.40.605.10">
    <property type="entry name" value="Aldehyde Dehydrogenase, Chain A, domain 1"/>
    <property type="match status" value="1"/>
</dbReference>
<proteinExistence type="predicted"/>
<sequence>MDIEDTSADDLSAVLDSARRASTQWARTPRSLRSAALDAIATGLETANDDLVSIAIEETRLTEARLRTELTRTCFQLRMFAQYIAEGSYLDVRVDTADPNWPMGPRPDLRRVLLPIGPVLVFAASNFPFAFSVLGGDTAAALAAGNAVIVKAHPGHPTLSRTTADLVTAALDETDAPERLLQVVFGTEAGVQALQAPAVKAAAFTGSIPGGRALFDIANARPVPIPFYGELGSANPVFVTRAAAEARTQDIVDGFVASFTSSSGQLCTKPGVLFYPTNTPMHDALATVELPRVHRLLNSSIESGFDAARRSIAEHADVETLTERHDSLATEPTTTLLSTTATAIASHPSLLHEMFGPAALVVAYESDGELFDAITQIDGQLTASIFGEENESIVPELIEQLSGIAGRVLWNQWPTGVSVTYAQQHGGPYPATTAPTTTSVGMAAIDRFLRPVAYQNVPQQLLPHELKDSETAVRQTRDGR</sequence>
<evidence type="ECO:0000256" key="1">
    <source>
        <dbReference type="ARBA" id="ARBA00023002"/>
    </source>
</evidence>
<dbReference type="PANTHER" id="PTHR43353">
    <property type="entry name" value="SUCCINATE-SEMIALDEHYDE DEHYDROGENASE, MITOCHONDRIAL"/>
    <property type="match status" value="1"/>
</dbReference>
<reference evidence="3 4" key="1">
    <citation type="submission" date="2024-03" db="EMBL/GenBank/DDBJ databases">
        <title>Natural products discovery in diverse microorganisms through a two-stage MS feature dereplication strategy.</title>
        <authorList>
            <person name="Zhang R."/>
        </authorList>
    </citation>
    <scope>NUCLEOTIDE SEQUENCE [LARGE SCALE GENOMIC DNA]</scope>
    <source>
        <strain evidence="3 4">18930</strain>
    </source>
</reference>
<dbReference type="SUPFAM" id="SSF53720">
    <property type="entry name" value="ALDH-like"/>
    <property type="match status" value="1"/>
</dbReference>
<dbReference type="Proteomes" id="UP001432000">
    <property type="component" value="Chromosome"/>
</dbReference>
<dbReference type="InterPro" id="IPR016162">
    <property type="entry name" value="Ald_DH_N"/>
</dbReference>
<dbReference type="InterPro" id="IPR015590">
    <property type="entry name" value="Aldehyde_DH_dom"/>
</dbReference>